<evidence type="ECO:0000256" key="1">
    <source>
        <dbReference type="SAM" id="MobiDB-lite"/>
    </source>
</evidence>
<feature type="compositionally biased region" description="Polar residues" evidence="1">
    <location>
        <begin position="56"/>
        <end position="65"/>
    </location>
</feature>
<accession>A0A0F9IUU8</accession>
<reference evidence="2" key="1">
    <citation type="journal article" date="2015" name="Nature">
        <title>Complex archaea that bridge the gap between prokaryotes and eukaryotes.</title>
        <authorList>
            <person name="Spang A."/>
            <person name="Saw J.H."/>
            <person name="Jorgensen S.L."/>
            <person name="Zaremba-Niedzwiedzka K."/>
            <person name="Martijn J."/>
            <person name="Lind A.E."/>
            <person name="van Eijk R."/>
            <person name="Schleper C."/>
            <person name="Guy L."/>
            <person name="Ettema T.J."/>
        </authorList>
    </citation>
    <scope>NUCLEOTIDE SEQUENCE</scope>
</reference>
<comment type="caution">
    <text evidence="2">The sequence shown here is derived from an EMBL/GenBank/DDBJ whole genome shotgun (WGS) entry which is preliminary data.</text>
</comment>
<protein>
    <submittedName>
        <fullName evidence="2">Uncharacterized protein</fullName>
    </submittedName>
</protein>
<gene>
    <name evidence="2" type="ORF">LCGC14_1611620</name>
</gene>
<name>A0A0F9IUU8_9ZZZZ</name>
<proteinExistence type="predicted"/>
<dbReference type="EMBL" id="LAZR01013052">
    <property type="protein sequence ID" value="KKM23794.1"/>
    <property type="molecule type" value="Genomic_DNA"/>
</dbReference>
<organism evidence="2">
    <name type="scientific">marine sediment metagenome</name>
    <dbReference type="NCBI Taxonomy" id="412755"/>
    <lineage>
        <taxon>unclassified sequences</taxon>
        <taxon>metagenomes</taxon>
        <taxon>ecological metagenomes</taxon>
    </lineage>
</organism>
<evidence type="ECO:0000313" key="2">
    <source>
        <dbReference type="EMBL" id="KKM23794.1"/>
    </source>
</evidence>
<sequence>MRYRQDRGALDNHDNRNHETHLMQVNQLYSIGSPLTHHRKKDHIETSQDAYESRNRSVYTKGTRH</sequence>
<dbReference type="AlphaFoldDB" id="A0A0F9IUU8"/>
<feature type="compositionally biased region" description="Basic and acidic residues" evidence="1">
    <location>
        <begin position="42"/>
        <end position="55"/>
    </location>
</feature>
<feature type="region of interest" description="Disordered" evidence="1">
    <location>
        <begin position="34"/>
        <end position="65"/>
    </location>
</feature>